<proteinExistence type="predicted"/>
<sequence>MEEGIRNEQAHPDDEAEQAHDVHNCKAANAFFLQLAEVGHQTDAEEGQQEEHDAEAVEGASHGLAELVQFRRRQAEEQQDQEGAKVPQHEAGETIHNVAPGHGALATGFVELGSPDVGEDQGPHANEHVDEYLDGGGHHHDPAWLPLGAEASHLGKNQGFSDGAAGDSAAVRLNGKAHPATGHHGFGVQEVLRDKGQDQHFDAGEHHDQRGNHDRHHRPGADGAAGGNGRRDAADGNARSKGSGPFLIELEVLTSHVVNNGPIQQISFNNGAQASENNVTGKTGGVGGLHAKFGTKNNDGDLDEKFGAAGFAQGFSKTGRKVAQQNTHDQGHNKASLGAQTKRPGDALLGDFRGVGCNVGVGANSVAGDGNEENAGKTVKELADVALHELDAHRHDGGNEHIAGDQSPHARQCALRGRSPAIQRAFDPHAHFEAPAQQIQASELAQRQQEDEAADKQGYFVFIIGFC</sequence>
<dbReference type="EMBL" id="VSSQ01000149">
    <property type="protein sequence ID" value="MPL81389.1"/>
    <property type="molecule type" value="Genomic_DNA"/>
</dbReference>
<reference evidence="2" key="1">
    <citation type="submission" date="2019-08" db="EMBL/GenBank/DDBJ databases">
        <authorList>
            <person name="Kucharzyk K."/>
            <person name="Murdoch R.W."/>
            <person name="Higgins S."/>
            <person name="Loffler F."/>
        </authorList>
    </citation>
    <scope>NUCLEOTIDE SEQUENCE</scope>
</reference>
<feature type="region of interest" description="Disordered" evidence="1">
    <location>
        <begin position="37"/>
        <end position="64"/>
    </location>
</feature>
<feature type="compositionally biased region" description="Basic and acidic residues" evidence="1">
    <location>
        <begin position="201"/>
        <end position="212"/>
    </location>
</feature>
<comment type="caution">
    <text evidence="2">The sequence shown here is derived from an EMBL/GenBank/DDBJ whole genome shotgun (WGS) entry which is preliminary data.</text>
</comment>
<name>A0A644UQW4_9ZZZZ</name>
<evidence type="ECO:0000256" key="1">
    <source>
        <dbReference type="SAM" id="MobiDB-lite"/>
    </source>
</evidence>
<evidence type="ECO:0000313" key="2">
    <source>
        <dbReference type="EMBL" id="MPL81389.1"/>
    </source>
</evidence>
<protein>
    <submittedName>
        <fullName evidence="2">Uncharacterized protein</fullName>
    </submittedName>
</protein>
<accession>A0A644UQW4</accession>
<dbReference type="AlphaFoldDB" id="A0A644UQW4"/>
<gene>
    <name evidence="2" type="ORF">SDC9_27308</name>
</gene>
<feature type="region of interest" description="Disordered" evidence="1">
    <location>
        <begin position="201"/>
        <end position="240"/>
    </location>
</feature>
<organism evidence="2">
    <name type="scientific">bioreactor metagenome</name>
    <dbReference type="NCBI Taxonomy" id="1076179"/>
    <lineage>
        <taxon>unclassified sequences</taxon>
        <taxon>metagenomes</taxon>
        <taxon>ecological metagenomes</taxon>
    </lineage>
</organism>
<feature type="region of interest" description="Disordered" evidence="1">
    <location>
        <begin position="1"/>
        <end position="22"/>
    </location>
</feature>